<organism evidence="1 2">
    <name type="scientific">Reichenbachiella ulvae</name>
    <dbReference type="NCBI Taxonomy" id="2980104"/>
    <lineage>
        <taxon>Bacteria</taxon>
        <taxon>Pseudomonadati</taxon>
        <taxon>Bacteroidota</taxon>
        <taxon>Cytophagia</taxon>
        <taxon>Cytophagales</taxon>
        <taxon>Reichenbachiellaceae</taxon>
        <taxon>Reichenbachiella</taxon>
    </lineage>
</organism>
<evidence type="ECO:0000313" key="1">
    <source>
        <dbReference type="EMBL" id="MCV9386977.1"/>
    </source>
</evidence>
<comment type="caution">
    <text evidence="1">The sequence shown here is derived from an EMBL/GenBank/DDBJ whole genome shotgun (WGS) entry which is preliminary data.</text>
</comment>
<proteinExistence type="predicted"/>
<sequence length="89" mass="10130">MAFSSLVRPSAATGQGSWFNRWFELMLRQDWPFVRDGVRENVGQLAESSFIRPSHRSQTQIMAPNVNVRIVALVCAMALRGYDFLVPMI</sequence>
<dbReference type="RefSeq" id="WP_264137806.1">
    <property type="nucleotide sequence ID" value="NZ_JAOYOD010000001.1"/>
</dbReference>
<name>A0ABT3CTQ7_9BACT</name>
<gene>
    <name evidence="1" type="ORF">N7U62_09905</name>
</gene>
<protein>
    <submittedName>
        <fullName evidence="1">Uncharacterized protein</fullName>
    </submittedName>
</protein>
<reference evidence="1 2" key="1">
    <citation type="submission" date="2022-10" db="EMBL/GenBank/DDBJ databases">
        <title>Comparative genomics and taxonomic characterization of three novel marine species of genus Reichenbachiella exhibiting antioxidant and polysaccharide degradation activities.</title>
        <authorList>
            <person name="Muhammad N."/>
            <person name="Lee Y.-J."/>
            <person name="Ko J."/>
            <person name="Kim S.-G."/>
        </authorList>
    </citation>
    <scope>NUCLEOTIDE SEQUENCE [LARGE SCALE GENOMIC DNA]</scope>
    <source>
        <strain evidence="1 2">ABR2-5</strain>
    </source>
</reference>
<accession>A0ABT3CTQ7</accession>
<dbReference type="EMBL" id="JAOYOD010000001">
    <property type="protein sequence ID" value="MCV9386977.1"/>
    <property type="molecule type" value="Genomic_DNA"/>
</dbReference>
<dbReference type="Proteomes" id="UP001300692">
    <property type="component" value="Unassembled WGS sequence"/>
</dbReference>
<keyword evidence="2" id="KW-1185">Reference proteome</keyword>
<evidence type="ECO:0000313" key="2">
    <source>
        <dbReference type="Proteomes" id="UP001300692"/>
    </source>
</evidence>